<evidence type="ECO:0000313" key="2">
    <source>
        <dbReference type="EMBL" id="KZV43952.1"/>
    </source>
</evidence>
<dbReference type="InterPro" id="IPR040610">
    <property type="entry name" value="SNRNP25_ubiquitin"/>
</dbReference>
<dbReference type="GO" id="GO:0000398">
    <property type="term" value="P:mRNA splicing, via spliceosome"/>
    <property type="evidence" value="ECO:0007669"/>
    <property type="project" value="InterPro"/>
</dbReference>
<proteinExistence type="predicted"/>
<keyword evidence="3" id="KW-1185">Reference proteome</keyword>
<dbReference type="InterPro" id="IPR039690">
    <property type="entry name" value="SNRNP25"/>
</dbReference>
<feature type="domain" description="SNRNP25 ubiquitin-like" evidence="1">
    <location>
        <begin position="14"/>
        <end position="51"/>
    </location>
</feature>
<dbReference type="OrthoDB" id="72819at2759"/>
<name>A0A2Z7CAD4_9LAMI</name>
<reference evidence="2 3" key="1">
    <citation type="journal article" date="2015" name="Proc. Natl. Acad. Sci. U.S.A.">
        <title>The resurrection genome of Boea hygrometrica: A blueprint for survival of dehydration.</title>
        <authorList>
            <person name="Xiao L."/>
            <person name="Yang G."/>
            <person name="Zhang L."/>
            <person name="Yang X."/>
            <person name="Zhao S."/>
            <person name="Ji Z."/>
            <person name="Zhou Q."/>
            <person name="Hu M."/>
            <person name="Wang Y."/>
            <person name="Chen M."/>
            <person name="Xu Y."/>
            <person name="Jin H."/>
            <person name="Xiao X."/>
            <person name="Hu G."/>
            <person name="Bao F."/>
            <person name="Hu Y."/>
            <person name="Wan P."/>
            <person name="Li L."/>
            <person name="Deng X."/>
            <person name="Kuang T."/>
            <person name="Xiang C."/>
            <person name="Zhu J.K."/>
            <person name="Oliver M.J."/>
            <person name="He Y."/>
        </authorList>
    </citation>
    <scope>NUCLEOTIDE SEQUENCE [LARGE SCALE GENOMIC DNA]</scope>
    <source>
        <strain evidence="3">cv. XS01</strain>
    </source>
</reference>
<dbReference type="SUPFAM" id="SSF54236">
    <property type="entry name" value="Ubiquitin-like"/>
    <property type="match status" value="1"/>
</dbReference>
<dbReference type="AlphaFoldDB" id="A0A2Z7CAD4"/>
<organism evidence="2 3">
    <name type="scientific">Dorcoceras hygrometricum</name>
    <dbReference type="NCBI Taxonomy" id="472368"/>
    <lineage>
        <taxon>Eukaryota</taxon>
        <taxon>Viridiplantae</taxon>
        <taxon>Streptophyta</taxon>
        <taxon>Embryophyta</taxon>
        <taxon>Tracheophyta</taxon>
        <taxon>Spermatophyta</taxon>
        <taxon>Magnoliopsida</taxon>
        <taxon>eudicotyledons</taxon>
        <taxon>Gunneridae</taxon>
        <taxon>Pentapetalae</taxon>
        <taxon>asterids</taxon>
        <taxon>lamiids</taxon>
        <taxon>Lamiales</taxon>
        <taxon>Gesneriaceae</taxon>
        <taxon>Didymocarpoideae</taxon>
        <taxon>Trichosporeae</taxon>
        <taxon>Loxocarpinae</taxon>
        <taxon>Dorcoceras</taxon>
    </lineage>
</organism>
<evidence type="ECO:0000259" key="1">
    <source>
        <dbReference type="Pfam" id="PF18036"/>
    </source>
</evidence>
<gene>
    <name evidence="2" type="ORF">F511_22603</name>
</gene>
<evidence type="ECO:0000313" key="3">
    <source>
        <dbReference type="Proteomes" id="UP000250235"/>
    </source>
</evidence>
<dbReference type="EMBL" id="KQ997566">
    <property type="protein sequence ID" value="KZV43952.1"/>
    <property type="molecule type" value="Genomic_DNA"/>
</dbReference>
<dbReference type="Pfam" id="PF18036">
    <property type="entry name" value="Ubiquitin_4"/>
    <property type="match status" value="1"/>
</dbReference>
<sequence>MFKNNELLQLKPLVWSHFCLCYQNQKLINDKACIQSYGIRDGDQLHFIQHLRIDNAPIETVSKYQIAEFKQRSTVLACETKEDASIANQNSNLKNFYCEEENLAFPKAKSTLADRFIELISRSKFPGWKSDALGGRILS</sequence>
<protein>
    <recommendedName>
        <fullName evidence="1">SNRNP25 ubiquitin-like domain-containing protein</fullName>
    </recommendedName>
</protein>
<accession>A0A2Z7CAD4</accession>
<dbReference type="Gene3D" id="3.10.20.90">
    <property type="entry name" value="Phosphatidylinositol 3-kinase Catalytic Subunit, Chain A, domain 1"/>
    <property type="match status" value="1"/>
</dbReference>
<dbReference type="PANTHER" id="PTHR14942">
    <property type="entry name" value="U11/U12 SMALL NUCLEAR RIBONUCLEOPROTEIN 25 KDA PROTEIN"/>
    <property type="match status" value="1"/>
</dbReference>
<dbReference type="PANTHER" id="PTHR14942:SF9">
    <property type="entry name" value="OS02G0188500 PROTEIN"/>
    <property type="match status" value="1"/>
</dbReference>
<dbReference type="Proteomes" id="UP000250235">
    <property type="component" value="Unassembled WGS sequence"/>
</dbReference>
<dbReference type="InterPro" id="IPR029071">
    <property type="entry name" value="Ubiquitin-like_domsf"/>
</dbReference>